<evidence type="ECO:0000313" key="1">
    <source>
        <dbReference type="EMBL" id="GES01412.1"/>
    </source>
</evidence>
<organism evidence="1 2">
    <name type="scientific">Acrocarpospora corrugata</name>
    <dbReference type="NCBI Taxonomy" id="35763"/>
    <lineage>
        <taxon>Bacteria</taxon>
        <taxon>Bacillati</taxon>
        <taxon>Actinomycetota</taxon>
        <taxon>Actinomycetes</taxon>
        <taxon>Streptosporangiales</taxon>
        <taxon>Streptosporangiaceae</taxon>
        <taxon>Acrocarpospora</taxon>
    </lineage>
</organism>
<dbReference type="GO" id="GO:0019441">
    <property type="term" value="P:L-tryptophan catabolic process to kynurenine"/>
    <property type="evidence" value="ECO:0007669"/>
    <property type="project" value="InterPro"/>
</dbReference>
<dbReference type="Proteomes" id="UP000334990">
    <property type="component" value="Unassembled WGS sequence"/>
</dbReference>
<dbReference type="Gene3D" id="1.20.58.480">
    <property type="match status" value="1"/>
</dbReference>
<dbReference type="InterPro" id="IPR037217">
    <property type="entry name" value="Trp/Indoleamine_2_3_dOase-like"/>
</dbReference>
<dbReference type="RefSeq" id="WP_155337696.1">
    <property type="nucleotide sequence ID" value="NZ_BAAABN010000029.1"/>
</dbReference>
<gene>
    <name evidence="1" type="ORF">Acor_34760</name>
</gene>
<sequence>MDVDEAYQTWLFTHFMLVRRTIGVSRNTAALDGVSTQVLPGRMTQPLFRQLWRVREQMTANWNRDGGYAPGATRTANTET</sequence>
<accession>A0A5M3W053</accession>
<reference evidence="1 2" key="1">
    <citation type="submission" date="2019-10" db="EMBL/GenBank/DDBJ databases">
        <title>Whole genome shotgun sequence of Acrocarpospora corrugata NBRC 13972.</title>
        <authorList>
            <person name="Ichikawa N."/>
            <person name="Kimura A."/>
            <person name="Kitahashi Y."/>
            <person name="Komaki H."/>
            <person name="Oguchi A."/>
        </authorList>
    </citation>
    <scope>NUCLEOTIDE SEQUENCE [LARGE SCALE GENOMIC DNA]</scope>
    <source>
        <strain evidence="1 2">NBRC 13972</strain>
    </source>
</reference>
<dbReference type="OrthoDB" id="9776847at2"/>
<dbReference type="AlphaFoldDB" id="A0A5M3W053"/>
<evidence type="ECO:0000313" key="2">
    <source>
        <dbReference type="Proteomes" id="UP000334990"/>
    </source>
</evidence>
<protein>
    <submittedName>
        <fullName evidence="1">Uncharacterized protein</fullName>
    </submittedName>
</protein>
<comment type="caution">
    <text evidence="1">The sequence shown here is derived from an EMBL/GenBank/DDBJ whole genome shotgun (WGS) entry which is preliminary data.</text>
</comment>
<name>A0A5M3W053_9ACTN</name>
<keyword evidence="2" id="KW-1185">Reference proteome</keyword>
<proteinExistence type="predicted"/>
<dbReference type="SUPFAM" id="SSF140959">
    <property type="entry name" value="Indolic compounds 2,3-dioxygenase-like"/>
    <property type="match status" value="1"/>
</dbReference>
<dbReference type="EMBL" id="BLAD01000050">
    <property type="protein sequence ID" value="GES01412.1"/>
    <property type="molecule type" value="Genomic_DNA"/>
</dbReference>
<dbReference type="GO" id="GO:0020037">
    <property type="term" value="F:heme binding"/>
    <property type="evidence" value="ECO:0007669"/>
    <property type="project" value="InterPro"/>
</dbReference>
<dbReference type="GO" id="GO:0046872">
    <property type="term" value="F:metal ion binding"/>
    <property type="evidence" value="ECO:0007669"/>
    <property type="project" value="InterPro"/>
</dbReference>